<dbReference type="PANTHER" id="PTHR47495">
    <property type="entry name" value="ALDEHYDE DEHYDROGENASE"/>
    <property type="match status" value="1"/>
</dbReference>
<evidence type="ECO:0000313" key="2">
    <source>
        <dbReference type="EMBL" id="RBP03527.1"/>
    </source>
</evidence>
<gene>
    <name evidence="2" type="ORF">DFR50_14313</name>
</gene>
<dbReference type="InterPro" id="IPR000674">
    <property type="entry name" value="Ald_Oxase/Xan_DH_a/b"/>
</dbReference>
<dbReference type="PROSITE" id="PS51318">
    <property type="entry name" value="TAT"/>
    <property type="match status" value="1"/>
</dbReference>
<evidence type="ECO:0000313" key="3">
    <source>
        <dbReference type="Proteomes" id="UP000253529"/>
    </source>
</evidence>
<dbReference type="InterPro" id="IPR037165">
    <property type="entry name" value="AldOxase/xan_DH_Mopterin-bd_sf"/>
</dbReference>
<dbReference type="AlphaFoldDB" id="A0A366EM83"/>
<dbReference type="SUPFAM" id="SSF56003">
    <property type="entry name" value="Molybdenum cofactor-binding domain"/>
    <property type="match status" value="2"/>
</dbReference>
<dbReference type="Gene3D" id="3.90.1170.50">
    <property type="entry name" value="Aldehyde oxidase/xanthine dehydrogenase, a/b hammerhead"/>
    <property type="match status" value="1"/>
</dbReference>
<dbReference type="RefSeq" id="WP_170153412.1">
    <property type="nucleotide sequence ID" value="NZ_QNRK01000043.1"/>
</dbReference>
<dbReference type="InterPro" id="IPR012368">
    <property type="entry name" value="OxRdtase_Mopterin-bd_su_IorB"/>
</dbReference>
<dbReference type="SMART" id="SM01008">
    <property type="entry name" value="Ald_Xan_dh_C"/>
    <property type="match status" value="1"/>
</dbReference>
<dbReference type="InterPro" id="IPR046867">
    <property type="entry name" value="AldOxase/xan_DH_MoCoBD2"/>
</dbReference>
<keyword evidence="3" id="KW-1185">Reference proteome</keyword>
<dbReference type="Pfam" id="PF20256">
    <property type="entry name" value="MoCoBD_2"/>
    <property type="match status" value="2"/>
</dbReference>
<dbReference type="GO" id="GO:0016491">
    <property type="term" value="F:oxidoreductase activity"/>
    <property type="evidence" value="ECO:0007669"/>
    <property type="project" value="InterPro"/>
</dbReference>
<dbReference type="InterPro" id="IPR052516">
    <property type="entry name" value="N-heterocyclic_Hydroxylase"/>
</dbReference>
<dbReference type="PANTHER" id="PTHR47495:SF2">
    <property type="entry name" value="ALDEHYDE DEHYDROGENASE"/>
    <property type="match status" value="1"/>
</dbReference>
<name>A0A366EM83_9HYPH</name>
<dbReference type="EMBL" id="QNRK01000043">
    <property type="protein sequence ID" value="RBP03527.1"/>
    <property type="molecule type" value="Genomic_DNA"/>
</dbReference>
<protein>
    <submittedName>
        <fullName evidence="2">Isoquinoline 1-oxidoreductase beta subunit</fullName>
    </submittedName>
</protein>
<dbReference type="Gene3D" id="3.30.365.10">
    <property type="entry name" value="Aldehyde oxidase/xanthine dehydrogenase, molybdopterin binding domain"/>
    <property type="match status" value="4"/>
</dbReference>
<proteinExistence type="predicted"/>
<dbReference type="Proteomes" id="UP000253529">
    <property type="component" value="Unassembled WGS sequence"/>
</dbReference>
<sequence length="721" mass="75403">MTIALSRRAFVRAGLTAAGGLAVAALVPGFAAAAIASGEPWGSDAAFGPEVGPFVVVGPDNSITLRIAKAEMGQGVLTALAMILAEELMCDASKVRVEYASAHRNLVDGNVYQSMGTGGSSSVRRSRVFLQQAGASARERLIAAAAAQWGAAAEACVASGGVVRHEASGRAATYGELAGAAARITLPTEPAIKTPDRFALIGSPLKRFDTPLKATGAARFGIDVKLPGMAYAAVANCPVFGGRLRSCDASKVTARRGVLAVLPVTNGVAVAADNFWRAKEALAALPIDWDFGPAASTDSAQFRAEYRAALDGPLADGGGHGDIAAALASPGKRVEALYEVPYLAHAPMEPLNATAHWTADRIDVWMGTQFPEQAIQLAAQAGGVDPAKVTVHNCYLGGGFGRRAVNDELTQAVEISKALGRPAKVVWTREEDIRSDRYRPQAALRMRAALNGDGAPAGFEFTTAVGSITRSLGWGKVENGVERQAVEGLANCPYRAGALKVLVNLRNTHVPVMFWRSVGSSQNAFALESFIDEVAHAAGRDPVEYRRALLADRPDFLAVLDALAERSGWGKPLPKDVGRGIAIHESFGTIVGEVAEVSVRSGEVKVERVVACVDCGHLVNPLTAAMQIESAVLYGLTAALFGEITIRDGRVEQGNFDSYPIARMADAPRIETHFVLSGGDKWGGLGEPGTPPIAPAIANAIFALTGKRIRALPLKNAALGA</sequence>
<reference evidence="2 3" key="1">
    <citation type="submission" date="2018-06" db="EMBL/GenBank/DDBJ databases">
        <title>Genomic Encyclopedia of Type Strains, Phase IV (KMG-IV): sequencing the most valuable type-strain genomes for metagenomic binning, comparative biology and taxonomic classification.</title>
        <authorList>
            <person name="Goeker M."/>
        </authorList>
    </citation>
    <scope>NUCLEOTIDE SEQUENCE [LARGE SCALE GENOMIC DNA]</scope>
    <source>
        <strain evidence="2 3">DSM 24875</strain>
    </source>
</reference>
<feature type="domain" description="Aldehyde oxidase/xanthine dehydrogenase a/b hammerhead" evidence="1">
    <location>
        <begin position="215"/>
        <end position="293"/>
    </location>
</feature>
<organism evidence="2 3">
    <name type="scientific">Roseiarcus fermentans</name>
    <dbReference type="NCBI Taxonomy" id="1473586"/>
    <lineage>
        <taxon>Bacteria</taxon>
        <taxon>Pseudomonadati</taxon>
        <taxon>Pseudomonadota</taxon>
        <taxon>Alphaproteobacteria</taxon>
        <taxon>Hyphomicrobiales</taxon>
        <taxon>Roseiarcaceae</taxon>
        <taxon>Roseiarcus</taxon>
    </lineage>
</organism>
<dbReference type="InterPro" id="IPR008274">
    <property type="entry name" value="AldOxase/xan_DH_MoCoBD1"/>
</dbReference>
<dbReference type="PIRSF" id="PIRSF036389">
    <property type="entry name" value="IOR_B"/>
    <property type="match status" value="1"/>
</dbReference>
<evidence type="ECO:0000259" key="1">
    <source>
        <dbReference type="SMART" id="SM01008"/>
    </source>
</evidence>
<dbReference type="Pfam" id="PF02738">
    <property type="entry name" value="MoCoBD_1"/>
    <property type="match status" value="1"/>
</dbReference>
<dbReference type="InterPro" id="IPR006311">
    <property type="entry name" value="TAT_signal"/>
</dbReference>
<accession>A0A366EM83</accession>
<comment type="caution">
    <text evidence="2">The sequence shown here is derived from an EMBL/GenBank/DDBJ whole genome shotgun (WGS) entry which is preliminary data.</text>
</comment>